<dbReference type="SUPFAM" id="SSF55347">
    <property type="entry name" value="Glyceraldehyde-3-phosphate dehydrogenase-like, C-terminal domain"/>
    <property type="match status" value="1"/>
</dbReference>
<evidence type="ECO:0000313" key="4">
    <source>
        <dbReference type="Proteomes" id="UP001151760"/>
    </source>
</evidence>
<evidence type="ECO:0000256" key="1">
    <source>
        <dbReference type="ARBA" id="ARBA00010928"/>
    </source>
</evidence>
<proteinExistence type="inferred from homology"/>
<evidence type="ECO:0000313" key="3">
    <source>
        <dbReference type="EMBL" id="GJT04859.1"/>
    </source>
</evidence>
<dbReference type="Proteomes" id="UP001151760">
    <property type="component" value="Unassembled WGS sequence"/>
</dbReference>
<protein>
    <submittedName>
        <fullName evidence="3">Uncharacterized oxidoreductase-like protein</fullName>
    </submittedName>
</protein>
<comment type="similarity">
    <text evidence="1">Belongs to the Gfo/Idh/MocA family.</text>
</comment>
<dbReference type="EMBL" id="BQNB010012541">
    <property type="protein sequence ID" value="GJT04859.1"/>
    <property type="molecule type" value="Genomic_DNA"/>
</dbReference>
<dbReference type="Pfam" id="PF22725">
    <property type="entry name" value="GFO_IDH_MocA_C3"/>
    <property type="match status" value="1"/>
</dbReference>
<dbReference type="Gene3D" id="3.30.360.10">
    <property type="entry name" value="Dihydrodipicolinate Reductase, domain 2"/>
    <property type="match status" value="1"/>
</dbReference>
<organism evidence="3 4">
    <name type="scientific">Tanacetum coccineum</name>
    <dbReference type="NCBI Taxonomy" id="301880"/>
    <lineage>
        <taxon>Eukaryota</taxon>
        <taxon>Viridiplantae</taxon>
        <taxon>Streptophyta</taxon>
        <taxon>Embryophyta</taxon>
        <taxon>Tracheophyta</taxon>
        <taxon>Spermatophyta</taxon>
        <taxon>Magnoliopsida</taxon>
        <taxon>eudicotyledons</taxon>
        <taxon>Gunneridae</taxon>
        <taxon>Pentapetalae</taxon>
        <taxon>asterids</taxon>
        <taxon>campanulids</taxon>
        <taxon>Asterales</taxon>
        <taxon>Asteraceae</taxon>
        <taxon>Asteroideae</taxon>
        <taxon>Anthemideae</taxon>
        <taxon>Anthemidinae</taxon>
        <taxon>Tanacetum</taxon>
    </lineage>
</organism>
<keyword evidence="4" id="KW-1185">Reference proteome</keyword>
<comment type="caution">
    <text evidence="3">The sequence shown here is derived from an EMBL/GenBank/DDBJ whole genome shotgun (WGS) entry which is preliminary data.</text>
</comment>
<dbReference type="InterPro" id="IPR055170">
    <property type="entry name" value="GFO_IDH_MocA-like_dom"/>
</dbReference>
<gene>
    <name evidence="3" type="ORF">Tco_0839321</name>
</gene>
<dbReference type="InterPro" id="IPR035979">
    <property type="entry name" value="RBD_domain_sf"/>
</dbReference>
<dbReference type="PANTHER" id="PTHR46368:SF18">
    <property type="entry name" value="OXIDOREDUCTASE, NAD(P)-BINDING DOMAIN SUPERFAMILY"/>
    <property type="match status" value="1"/>
</dbReference>
<sequence>MNVVYTFATDLDFLDNDIRVKPNLDALGALGDAGWYYVRSILWAADFNLPKSVTALPETVFNKAGFIMSCSAALQWEDGKVATFHCSFLANRTMSITTSGTKEYGLTELVTGCVPLPSQYTIMTNLPQEALMVTEFSSMSKIGVQGQEEEQDDGEGEGERKLQVREIANVYVAKKVSKTGHKFRTFKLRANIARFDRYHSRSKQGSKKVDWVFDIPSKSNQIPSVKLSPSKNQNGRYSSNGSIGINNRSFFSSKEDQALKISKSVFITNFPNHFTACNLLNVCLAYGNVIDVDIPSKKSKAVTGVTVSNSFAAVLKSGTPNPNLDTESSPAIVFDDSCIMERDFSSSLLGKIKDINALSNHYIILANEGFEKVKLSYLGGHWILLEMDSVASKEKIINHVGVGSCF</sequence>
<feature type="domain" description="GFO/IDH/MocA-like oxidoreductase" evidence="2">
    <location>
        <begin position="14"/>
        <end position="102"/>
    </location>
</feature>
<accession>A0ABQ5AUT3</accession>
<dbReference type="SUPFAM" id="SSF54928">
    <property type="entry name" value="RNA-binding domain, RBD"/>
    <property type="match status" value="1"/>
</dbReference>
<evidence type="ECO:0000259" key="2">
    <source>
        <dbReference type="Pfam" id="PF22725"/>
    </source>
</evidence>
<name>A0ABQ5AUT3_9ASTR</name>
<reference evidence="3" key="1">
    <citation type="journal article" date="2022" name="Int. J. Mol. Sci.">
        <title>Draft Genome of Tanacetum Coccineum: Genomic Comparison of Closely Related Tanacetum-Family Plants.</title>
        <authorList>
            <person name="Yamashiro T."/>
            <person name="Shiraishi A."/>
            <person name="Nakayama K."/>
            <person name="Satake H."/>
        </authorList>
    </citation>
    <scope>NUCLEOTIDE SEQUENCE</scope>
</reference>
<dbReference type="PANTHER" id="PTHR46368">
    <property type="match status" value="1"/>
</dbReference>
<reference evidence="3" key="2">
    <citation type="submission" date="2022-01" db="EMBL/GenBank/DDBJ databases">
        <authorList>
            <person name="Yamashiro T."/>
            <person name="Shiraishi A."/>
            <person name="Satake H."/>
            <person name="Nakayama K."/>
        </authorList>
    </citation>
    <scope>NUCLEOTIDE SEQUENCE</scope>
</reference>